<dbReference type="RefSeq" id="XP_064669057.1">
    <property type="nucleotide sequence ID" value="XM_064813713.1"/>
</dbReference>
<evidence type="ECO:0000256" key="7">
    <source>
        <dbReference type="SAM" id="MobiDB-lite"/>
    </source>
</evidence>
<feature type="domain" description="Major facilitator superfamily (MFS) profile" evidence="9">
    <location>
        <begin position="257"/>
        <end position="450"/>
    </location>
</feature>
<keyword evidence="4 8" id="KW-0812">Transmembrane</keyword>
<dbReference type="Gene3D" id="1.20.1250.20">
    <property type="entry name" value="MFS general substrate transporter like domains"/>
    <property type="match status" value="2"/>
</dbReference>
<reference evidence="10" key="1">
    <citation type="journal article" date="2023" name="Mol. Phylogenet. Evol.">
        <title>Genome-scale phylogeny and comparative genomics of the fungal order Sordariales.</title>
        <authorList>
            <person name="Hensen N."/>
            <person name="Bonometti L."/>
            <person name="Westerberg I."/>
            <person name="Brannstrom I.O."/>
            <person name="Guillou S."/>
            <person name="Cros-Aarteil S."/>
            <person name="Calhoun S."/>
            <person name="Haridas S."/>
            <person name="Kuo A."/>
            <person name="Mondo S."/>
            <person name="Pangilinan J."/>
            <person name="Riley R."/>
            <person name="LaButti K."/>
            <person name="Andreopoulos B."/>
            <person name="Lipzen A."/>
            <person name="Chen C."/>
            <person name="Yan M."/>
            <person name="Daum C."/>
            <person name="Ng V."/>
            <person name="Clum A."/>
            <person name="Steindorff A."/>
            <person name="Ohm R.A."/>
            <person name="Martin F."/>
            <person name="Silar P."/>
            <person name="Natvig D.O."/>
            <person name="Lalanne C."/>
            <person name="Gautier V."/>
            <person name="Ament-Velasquez S.L."/>
            <person name="Kruys A."/>
            <person name="Hutchinson M.I."/>
            <person name="Powell A.J."/>
            <person name="Barry K."/>
            <person name="Miller A.N."/>
            <person name="Grigoriev I.V."/>
            <person name="Debuchy R."/>
            <person name="Gladieux P."/>
            <person name="Hiltunen Thoren M."/>
            <person name="Johannesson H."/>
        </authorList>
    </citation>
    <scope>NUCLEOTIDE SEQUENCE</scope>
    <source>
        <strain evidence="10">CBS 508.74</strain>
    </source>
</reference>
<keyword evidence="3" id="KW-0813">Transport</keyword>
<feature type="transmembrane region" description="Helical" evidence="8">
    <location>
        <begin position="292"/>
        <end position="311"/>
    </location>
</feature>
<reference evidence="10" key="2">
    <citation type="submission" date="2023-05" db="EMBL/GenBank/DDBJ databases">
        <authorList>
            <consortium name="Lawrence Berkeley National Laboratory"/>
            <person name="Steindorff A."/>
            <person name="Hensen N."/>
            <person name="Bonometti L."/>
            <person name="Westerberg I."/>
            <person name="Brannstrom I.O."/>
            <person name="Guillou S."/>
            <person name="Cros-Aarteil S."/>
            <person name="Calhoun S."/>
            <person name="Haridas S."/>
            <person name="Kuo A."/>
            <person name="Mondo S."/>
            <person name="Pangilinan J."/>
            <person name="Riley R."/>
            <person name="Labutti K."/>
            <person name="Andreopoulos B."/>
            <person name="Lipzen A."/>
            <person name="Chen C."/>
            <person name="Yanf M."/>
            <person name="Daum C."/>
            <person name="Ng V."/>
            <person name="Clum A."/>
            <person name="Ohm R."/>
            <person name="Martin F."/>
            <person name="Silar P."/>
            <person name="Natvig D."/>
            <person name="Lalanne C."/>
            <person name="Gautier V."/>
            <person name="Ament-Velasquez S.L."/>
            <person name="Kruys A."/>
            <person name="Hutchinson M.I."/>
            <person name="Powell A.J."/>
            <person name="Barry K."/>
            <person name="Miller A.N."/>
            <person name="Grigoriev I.V."/>
            <person name="Debuchy R."/>
            <person name="Gladieux P."/>
            <person name="Thoren M.H."/>
            <person name="Johannesson H."/>
        </authorList>
    </citation>
    <scope>NUCLEOTIDE SEQUENCE</scope>
    <source>
        <strain evidence="10">CBS 508.74</strain>
    </source>
</reference>
<evidence type="ECO:0000256" key="8">
    <source>
        <dbReference type="SAM" id="Phobius"/>
    </source>
</evidence>
<dbReference type="EMBL" id="MU853346">
    <property type="protein sequence ID" value="KAK4111487.1"/>
    <property type="molecule type" value="Genomic_DNA"/>
</dbReference>
<feature type="transmembrane region" description="Helical" evidence="8">
    <location>
        <begin position="124"/>
        <end position="143"/>
    </location>
</feature>
<dbReference type="Pfam" id="PF07690">
    <property type="entry name" value="MFS_1"/>
    <property type="match status" value="1"/>
</dbReference>
<dbReference type="GeneID" id="89937838"/>
<feature type="transmembrane region" description="Helical" evidence="8">
    <location>
        <begin position="385"/>
        <end position="407"/>
    </location>
</feature>
<keyword evidence="11" id="KW-1185">Reference proteome</keyword>
<evidence type="ECO:0000256" key="1">
    <source>
        <dbReference type="ARBA" id="ARBA00004141"/>
    </source>
</evidence>
<feature type="transmembrane region" description="Helical" evidence="8">
    <location>
        <begin position="96"/>
        <end position="117"/>
    </location>
</feature>
<dbReference type="AlphaFoldDB" id="A0AAN6YQH5"/>
<comment type="similarity">
    <text evidence="2">Belongs to the major facilitator superfamily. Monocarboxylate porter (TC 2.A.1.13) family.</text>
</comment>
<evidence type="ECO:0000256" key="3">
    <source>
        <dbReference type="ARBA" id="ARBA00022448"/>
    </source>
</evidence>
<evidence type="ECO:0000256" key="6">
    <source>
        <dbReference type="ARBA" id="ARBA00023136"/>
    </source>
</evidence>
<feature type="transmembrane region" description="Helical" evidence="8">
    <location>
        <begin position="149"/>
        <end position="169"/>
    </location>
</feature>
<proteinExistence type="inferred from homology"/>
<accession>A0AAN6YQH5</accession>
<dbReference type="PROSITE" id="PS50850">
    <property type="entry name" value="MFS"/>
    <property type="match status" value="1"/>
</dbReference>
<dbReference type="GO" id="GO:0016020">
    <property type="term" value="C:membrane"/>
    <property type="evidence" value="ECO:0007669"/>
    <property type="project" value="UniProtKB-SubCell"/>
</dbReference>
<dbReference type="InterPro" id="IPR036259">
    <property type="entry name" value="MFS_trans_sf"/>
</dbReference>
<dbReference type="PANTHER" id="PTHR11360">
    <property type="entry name" value="MONOCARBOXYLATE TRANSPORTER"/>
    <property type="match status" value="1"/>
</dbReference>
<feature type="transmembrane region" description="Helical" evidence="8">
    <location>
        <begin position="252"/>
        <end position="272"/>
    </location>
</feature>
<comment type="subcellular location">
    <subcellularLocation>
        <location evidence="1">Membrane</location>
        <topology evidence="1">Multi-pass membrane protein</topology>
    </subcellularLocation>
</comment>
<feature type="transmembrane region" description="Helical" evidence="8">
    <location>
        <begin position="323"/>
        <end position="342"/>
    </location>
</feature>
<feature type="transmembrane region" description="Helical" evidence="8">
    <location>
        <begin position="211"/>
        <end position="231"/>
    </location>
</feature>
<keyword evidence="6 8" id="KW-0472">Membrane</keyword>
<feature type="transmembrane region" description="Helical" evidence="8">
    <location>
        <begin position="181"/>
        <end position="205"/>
    </location>
</feature>
<name>A0AAN6YQH5_9PEZI</name>
<feature type="region of interest" description="Disordered" evidence="7">
    <location>
        <begin position="1"/>
        <end position="43"/>
    </location>
</feature>
<evidence type="ECO:0000256" key="4">
    <source>
        <dbReference type="ARBA" id="ARBA00022692"/>
    </source>
</evidence>
<dbReference type="Proteomes" id="UP001302812">
    <property type="component" value="Unassembled WGS sequence"/>
</dbReference>
<dbReference type="SUPFAM" id="SSF103473">
    <property type="entry name" value="MFS general substrate transporter"/>
    <property type="match status" value="1"/>
</dbReference>
<sequence>MNSTEYPEPKAPFPGSEISSDTEHTVVPAEPPSSSQPLAGPHSHGNFPEGGAQAWLTVSGASACLFVSFGWVNCAGIFQQHYQANQLSAYTPSEVAWIPALQVFFMLFAGCMVGKIFDDYGPSVLLAAGTFLHVFGLMMTSLSTEYYQILLSQAICSALGASMVFFPAFNCASTWFLKKRGAAMGLVAMGSSIGGIIFPVMLIHLIPRVGFAWAIRTCAFLILALLIWANLTVRSRIPPSKRPFRIKAFISPLREVPFVLLTAAVFIFYWGMFVPFTYIVVEARARGMSPDLANYLVVILNAASIVGRTVPNALADRFGHFNMMIAMATLVSVLVLAVWIPASGDAAAIAFSVLFGIASGAGIGLIPVLIAQVSPIQEIGTRTGTYFAIASLAALSGSPIGGAILGSASGASGFRNTKIFSGVTCAVGALLFVATNVALGGWKRAKSAKS</sequence>
<dbReference type="PANTHER" id="PTHR11360:SF224">
    <property type="entry name" value="MAJOR FACILITATOR SUPERFAMILY (MFS) PROFILE DOMAIN-CONTAINING PROTEIN-RELATED"/>
    <property type="match status" value="1"/>
</dbReference>
<keyword evidence="5 8" id="KW-1133">Transmembrane helix</keyword>
<gene>
    <name evidence="10" type="ORF">N656DRAFT_769543</name>
</gene>
<evidence type="ECO:0000259" key="9">
    <source>
        <dbReference type="PROSITE" id="PS50850"/>
    </source>
</evidence>
<dbReference type="InterPro" id="IPR050327">
    <property type="entry name" value="Proton-linked_MCT"/>
</dbReference>
<evidence type="ECO:0000256" key="5">
    <source>
        <dbReference type="ARBA" id="ARBA00022989"/>
    </source>
</evidence>
<feature type="transmembrane region" description="Helical" evidence="8">
    <location>
        <begin position="348"/>
        <end position="373"/>
    </location>
</feature>
<feature type="transmembrane region" description="Helical" evidence="8">
    <location>
        <begin position="419"/>
        <end position="442"/>
    </location>
</feature>
<dbReference type="GO" id="GO:0022857">
    <property type="term" value="F:transmembrane transporter activity"/>
    <property type="evidence" value="ECO:0007669"/>
    <property type="project" value="InterPro"/>
</dbReference>
<evidence type="ECO:0000313" key="10">
    <source>
        <dbReference type="EMBL" id="KAK4111487.1"/>
    </source>
</evidence>
<comment type="caution">
    <text evidence="10">The sequence shown here is derived from an EMBL/GenBank/DDBJ whole genome shotgun (WGS) entry which is preliminary data.</text>
</comment>
<evidence type="ECO:0000256" key="2">
    <source>
        <dbReference type="ARBA" id="ARBA00006727"/>
    </source>
</evidence>
<evidence type="ECO:0000313" key="11">
    <source>
        <dbReference type="Proteomes" id="UP001302812"/>
    </source>
</evidence>
<dbReference type="InterPro" id="IPR020846">
    <property type="entry name" value="MFS_dom"/>
</dbReference>
<organism evidence="10 11">
    <name type="scientific">Canariomyces notabilis</name>
    <dbReference type="NCBI Taxonomy" id="2074819"/>
    <lineage>
        <taxon>Eukaryota</taxon>
        <taxon>Fungi</taxon>
        <taxon>Dikarya</taxon>
        <taxon>Ascomycota</taxon>
        <taxon>Pezizomycotina</taxon>
        <taxon>Sordariomycetes</taxon>
        <taxon>Sordariomycetidae</taxon>
        <taxon>Sordariales</taxon>
        <taxon>Chaetomiaceae</taxon>
        <taxon>Canariomyces</taxon>
    </lineage>
</organism>
<dbReference type="InterPro" id="IPR011701">
    <property type="entry name" value="MFS"/>
</dbReference>
<protein>
    <submittedName>
        <fullName evidence="10">MFS general substrate transporter</fullName>
    </submittedName>
</protein>